<keyword evidence="3" id="KW-0732">Signal</keyword>
<reference evidence="4 5" key="1">
    <citation type="submission" date="2014-04" db="EMBL/GenBank/DDBJ databases">
        <authorList>
            <consortium name="DOE Joint Genome Institute"/>
            <person name="Kuo A."/>
            <person name="Kohler A."/>
            <person name="Nagy L.G."/>
            <person name="Floudas D."/>
            <person name="Copeland A."/>
            <person name="Barry K.W."/>
            <person name="Cichocki N."/>
            <person name="Veneault-Fourrey C."/>
            <person name="LaButti K."/>
            <person name="Lindquist E.A."/>
            <person name="Lipzen A."/>
            <person name="Lundell T."/>
            <person name="Morin E."/>
            <person name="Murat C."/>
            <person name="Sun H."/>
            <person name="Tunlid A."/>
            <person name="Henrissat B."/>
            <person name="Grigoriev I.V."/>
            <person name="Hibbett D.S."/>
            <person name="Martin F."/>
            <person name="Nordberg H.P."/>
            <person name="Cantor M.N."/>
            <person name="Hua S.X."/>
        </authorList>
    </citation>
    <scope>NUCLEOTIDE SEQUENCE [LARGE SCALE GENOMIC DNA]</scope>
    <source>
        <strain evidence="4 5">LaAM-08-1</strain>
    </source>
</reference>
<keyword evidence="5" id="KW-1185">Reference proteome</keyword>
<dbReference type="AlphaFoldDB" id="A0A0C9WYM2"/>
<feature type="signal peptide" evidence="3">
    <location>
        <begin position="1"/>
        <end position="22"/>
    </location>
</feature>
<evidence type="ECO:0000256" key="3">
    <source>
        <dbReference type="SAM" id="SignalP"/>
    </source>
</evidence>
<dbReference type="OrthoDB" id="3056290at2759"/>
<evidence type="ECO:0000313" key="4">
    <source>
        <dbReference type="EMBL" id="KIJ94038.1"/>
    </source>
</evidence>
<name>A0A0C9WYM2_9AGAR</name>
<feature type="region of interest" description="Disordered" evidence="1">
    <location>
        <begin position="264"/>
        <end position="296"/>
    </location>
</feature>
<accession>A0A0C9WYM2</accession>
<feature type="compositionally biased region" description="Low complexity" evidence="1">
    <location>
        <begin position="118"/>
        <end position="157"/>
    </location>
</feature>
<keyword evidence="2" id="KW-0472">Membrane</keyword>
<evidence type="ECO:0000256" key="2">
    <source>
        <dbReference type="SAM" id="Phobius"/>
    </source>
</evidence>
<keyword evidence="2" id="KW-0812">Transmembrane</keyword>
<reference evidence="5" key="2">
    <citation type="submission" date="2015-01" db="EMBL/GenBank/DDBJ databases">
        <title>Evolutionary Origins and Diversification of the Mycorrhizal Mutualists.</title>
        <authorList>
            <consortium name="DOE Joint Genome Institute"/>
            <consortium name="Mycorrhizal Genomics Consortium"/>
            <person name="Kohler A."/>
            <person name="Kuo A."/>
            <person name="Nagy L.G."/>
            <person name="Floudas D."/>
            <person name="Copeland A."/>
            <person name="Barry K.W."/>
            <person name="Cichocki N."/>
            <person name="Veneault-Fourrey C."/>
            <person name="LaButti K."/>
            <person name="Lindquist E.A."/>
            <person name="Lipzen A."/>
            <person name="Lundell T."/>
            <person name="Morin E."/>
            <person name="Murat C."/>
            <person name="Riley R."/>
            <person name="Ohm R."/>
            <person name="Sun H."/>
            <person name="Tunlid A."/>
            <person name="Henrissat B."/>
            <person name="Grigoriev I.V."/>
            <person name="Hibbett D.S."/>
            <person name="Martin F."/>
        </authorList>
    </citation>
    <scope>NUCLEOTIDE SEQUENCE [LARGE SCALE GENOMIC DNA]</scope>
    <source>
        <strain evidence="5">LaAM-08-1</strain>
    </source>
</reference>
<proteinExistence type="predicted"/>
<evidence type="ECO:0008006" key="6">
    <source>
        <dbReference type="Google" id="ProtNLM"/>
    </source>
</evidence>
<feature type="region of interest" description="Disordered" evidence="1">
    <location>
        <begin position="116"/>
        <end position="158"/>
    </location>
</feature>
<gene>
    <name evidence="4" type="ORF">K443DRAFT_684065</name>
</gene>
<dbReference type="HOGENOM" id="CLU_946875_0_0_1"/>
<sequence length="296" mass="31589">MISASFIQVFFLAFTLFSYTTALDISVPSSPVSGVPTTVSWTSVDDSDPAMFDLRFVVDNEDVGLAIANVDIGDKDNTSGTVNVTFPDAGPCVLIAVTGSWPDYVQVGKSNQVAVVQPPTNSGATSTPTPTASSGHPQGTASPTSTSSPISATESRSGSILDNPIKRAVIIAVSTLAVLFLLLLTAIVAFALHRRKLKEAEDRKRWTFHQDLMVQQRDNSMTPGSSVINISRGEATPRVELDFDLEHGVDAGQEQRRELPTVPFVMRSPKGPRPKPTMQYPFVSAGNAGPDLERGG</sequence>
<dbReference type="Proteomes" id="UP000054477">
    <property type="component" value="Unassembled WGS sequence"/>
</dbReference>
<evidence type="ECO:0000313" key="5">
    <source>
        <dbReference type="Proteomes" id="UP000054477"/>
    </source>
</evidence>
<protein>
    <recommendedName>
        <fullName evidence="6">Mid2 domain-containing protein</fullName>
    </recommendedName>
</protein>
<organism evidence="4 5">
    <name type="scientific">Laccaria amethystina LaAM-08-1</name>
    <dbReference type="NCBI Taxonomy" id="1095629"/>
    <lineage>
        <taxon>Eukaryota</taxon>
        <taxon>Fungi</taxon>
        <taxon>Dikarya</taxon>
        <taxon>Basidiomycota</taxon>
        <taxon>Agaricomycotina</taxon>
        <taxon>Agaricomycetes</taxon>
        <taxon>Agaricomycetidae</taxon>
        <taxon>Agaricales</taxon>
        <taxon>Agaricineae</taxon>
        <taxon>Hydnangiaceae</taxon>
        <taxon>Laccaria</taxon>
    </lineage>
</organism>
<keyword evidence="2" id="KW-1133">Transmembrane helix</keyword>
<feature type="transmembrane region" description="Helical" evidence="2">
    <location>
        <begin position="169"/>
        <end position="192"/>
    </location>
</feature>
<dbReference type="EMBL" id="KN838812">
    <property type="protein sequence ID" value="KIJ94038.1"/>
    <property type="molecule type" value="Genomic_DNA"/>
</dbReference>
<feature type="chain" id="PRO_5002205615" description="Mid2 domain-containing protein" evidence="3">
    <location>
        <begin position="23"/>
        <end position="296"/>
    </location>
</feature>
<evidence type="ECO:0000256" key="1">
    <source>
        <dbReference type="SAM" id="MobiDB-lite"/>
    </source>
</evidence>